<dbReference type="Gene3D" id="2.40.50.140">
    <property type="entry name" value="Nucleic acid-binding proteins"/>
    <property type="match status" value="1"/>
</dbReference>
<dbReference type="InterPro" id="IPR012340">
    <property type="entry name" value="NA-bd_OB-fold"/>
</dbReference>
<keyword evidence="4 6" id="KW-0548">Nucleotidyltransferase</keyword>
<feature type="domain" description="S1 motif" evidence="5">
    <location>
        <begin position="82"/>
        <end position="162"/>
    </location>
</feature>
<dbReference type="Pfam" id="PF03876">
    <property type="entry name" value="SHS2_Rpb7-N"/>
    <property type="match status" value="1"/>
</dbReference>
<dbReference type="GO" id="GO:0003899">
    <property type="term" value="F:DNA-directed RNA polymerase activity"/>
    <property type="evidence" value="ECO:0007669"/>
    <property type="project" value="UniProtKB-UniRule"/>
</dbReference>
<dbReference type="HAMAP" id="MF_00865">
    <property type="entry name" value="RNApol_arch_Rpo7"/>
    <property type="match status" value="1"/>
</dbReference>
<dbReference type="CDD" id="cd04460">
    <property type="entry name" value="S1_RpoE"/>
    <property type="match status" value="1"/>
</dbReference>
<dbReference type="Gene3D" id="3.30.1490.120">
    <property type="entry name" value="RNA polymerase Rpb7-like, N-terminal domain"/>
    <property type="match status" value="1"/>
</dbReference>
<comment type="subunit">
    <text evidence="4">Part of the RNA polymerase complex. Forms a stalk with Rpo4 that extends from the main structure.</text>
</comment>
<evidence type="ECO:0000259" key="5">
    <source>
        <dbReference type="PROSITE" id="PS50126"/>
    </source>
</evidence>
<dbReference type="KEGG" id="ipc:IPA_03775"/>
<dbReference type="Proteomes" id="UP001063698">
    <property type="component" value="Chromosome"/>
</dbReference>
<dbReference type="SUPFAM" id="SSF50249">
    <property type="entry name" value="Nucleic acid-binding proteins"/>
    <property type="match status" value="1"/>
</dbReference>
<keyword evidence="2 4" id="KW-0240">DNA-directed RNA polymerase</keyword>
<dbReference type="InterPro" id="IPR004519">
    <property type="entry name" value="RNAP_E/RPC8"/>
</dbReference>
<evidence type="ECO:0000313" key="7">
    <source>
        <dbReference type="Proteomes" id="UP001063698"/>
    </source>
</evidence>
<dbReference type="SUPFAM" id="SSF88798">
    <property type="entry name" value="N-terminal, heterodimerisation domain of RBP7 (RpoE)"/>
    <property type="match status" value="1"/>
</dbReference>
<dbReference type="InterPro" id="IPR036898">
    <property type="entry name" value="RNA_pol_Rpb7-like_N_sf"/>
</dbReference>
<evidence type="ECO:0000256" key="2">
    <source>
        <dbReference type="ARBA" id="ARBA00022478"/>
    </source>
</evidence>
<dbReference type="CDD" id="cd04331">
    <property type="entry name" value="RNAP_E_N"/>
    <property type="match status" value="1"/>
</dbReference>
<dbReference type="NCBIfam" id="NF006333">
    <property type="entry name" value="PRK08563.1"/>
    <property type="match status" value="1"/>
</dbReference>
<dbReference type="PROSITE" id="PS50126">
    <property type="entry name" value="S1"/>
    <property type="match status" value="1"/>
</dbReference>
<dbReference type="NCBIfam" id="TIGR00448">
    <property type="entry name" value="rpoE"/>
    <property type="match status" value="1"/>
</dbReference>
<comment type="catalytic activity">
    <reaction evidence="4">
        <text>RNA(n) + a ribonucleoside 5'-triphosphate = RNA(n+1) + diphosphate</text>
        <dbReference type="Rhea" id="RHEA:21248"/>
        <dbReference type="Rhea" id="RHEA-COMP:14527"/>
        <dbReference type="Rhea" id="RHEA-COMP:17342"/>
        <dbReference type="ChEBI" id="CHEBI:33019"/>
        <dbReference type="ChEBI" id="CHEBI:61557"/>
        <dbReference type="ChEBI" id="CHEBI:140395"/>
        <dbReference type="EC" id="2.7.7.6"/>
    </reaction>
</comment>
<evidence type="ECO:0000313" key="6">
    <source>
        <dbReference type="EMBL" id="UXD21390.1"/>
    </source>
</evidence>
<name>A0A977PKL3_9CREN</name>
<keyword evidence="7" id="KW-1185">Reference proteome</keyword>
<dbReference type="AlphaFoldDB" id="A0A977PKL3"/>
<keyword evidence="4" id="KW-0963">Cytoplasm</keyword>
<comment type="function">
    <text evidence="4">DNA-dependent RNA polymerase (RNAP) catalyzes the transcription of DNA into RNA using the four ribonucleoside triphosphates as substrates.</text>
</comment>
<keyword evidence="4 6" id="KW-0808">Transferase</keyword>
<protein>
    <recommendedName>
        <fullName evidence="4">DNA-directed RNA polymerase subunit Rpo7</fullName>
        <ecNumber evidence="4">2.7.7.6</ecNumber>
    </recommendedName>
    <alternativeName>
        <fullName evidence="4">DNA-directed RNA polymerase subunit E</fullName>
    </alternativeName>
</protein>
<dbReference type="GO" id="GO:0000428">
    <property type="term" value="C:DNA-directed RNA polymerase complex"/>
    <property type="evidence" value="ECO:0007669"/>
    <property type="project" value="UniProtKB-KW"/>
</dbReference>
<dbReference type="EMBL" id="CP006868">
    <property type="protein sequence ID" value="UXD21390.1"/>
    <property type="molecule type" value="Genomic_DNA"/>
</dbReference>
<evidence type="ECO:0000256" key="3">
    <source>
        <dbReference type="ARBA" id="ARBA00023163"/>
    </source>
</evidence>
<dbReference type="InterPro" id="IPR046399">
    <property type="entry name" value="RNApol_Rpo7"/>
</dbReference>
<dbReference type="SMART" id="SM00316">
    <property type="entry name" value="S1"/>
    <property type="match status" value="1"/>
</dbReference>
<dbReference type="InterPro" id="IPR005576">
    <property type="entry name" value="Rpb7-like_N"/>
</dbReference>
<dbReference type="PANTHER" id="PTHR12709:SF4">
    <property type="entry name" value="DNA-DIRECTED RNA POLYMERASE II SUBUNIT RPB7"/>
    <property type="match status" value="1"/>
</dbReference>
<dbReference type="PANTHER" id="PTHR12709">
    <property type="entry name" value="DNA-DIRECTED RNA POLYMERASE II, III"/>
    <property type="match status" value="1"/>
</dbReference>
<comment type="similarity">
    <text evidence="1 4">Belongs to the eukaryotic RPB7/RPC8 RNA polymerase subunit family.</text>
</comment>
<dbReference type="InterPro" id="IPR003029">
    <property type="entry name" value="S1_domain"/>
</dbReference>
<organism evidence="6 7">
    <name type="scientific">Ignicoccus pacificus DSM 13166</name>
    <dbReference type="NCBI Taxonomy" id="940294"/>
    <lineage>
        <taxon>Archaea</taxon>
        <taxon>Thermoproteota</taxon>
        <taxon>Thermoprotei</taxon>
        <taxon>Desulfurococcales</taxon>
        <taxon>Desulfurococcaceae</taxon>
        <taxon>Ignicoccus</taxon>
    </lineage>
</organism>
<proteinExistence type="inferred from homology"/>
<evidence type="ECO:0000256" key="1">
    <source>
        <dbReference type="ARBA" id="ARBA00009307"/>
    </source>
</evidence>
<dbReference type="Pfam" id="PF00575">
    <property type="entry name" value="S1"/>
    <property type="match status" value="1"/>
</dbReference>
<comment type="domain">
    <text evidence="4">Forms 2 domains with an elongated structure; Rpo4 packs into the hinge region between the 2 domains.</text>
</comment>
<sequence>MYRLYRFKDIIRIPPERFGEDLKKVALELLRAEYEGVLDKELGLILTVTDVDINPEGYVIPGDGATYHEAEFTLLAFVPVRHEVVEGVVDNVTKFGLLVNIGPVDGLVHRSQIGDDRFMYDPATGAMVGANTKLKIKKGDMVRAKIVQVSYTKEFRIGLTMRQPYLGKIKSAEEIEK</sequence>
<reference evidence="6" key="1">
    <citation type="submission" date="2013-11" db="EMBL/GenBank/DDBJ databases">
        <title>Comparative genomics of Ignicoccus.</title>
        <authorList>
            <person name="Podar M."/>
        </authorList>
    </citation>
    <scope>NUCLEOTIDE SEQUENCE</scope>
    <source>
        <strain evidence="6">DSM 13166</strain>
    </source>
</reference>
<dbReference type="EC" id="2.7.7.6" evidence="4"/>
<keyword evidence="3 4" id="KW-0804">Transcription</keyword>
<dbReference type="GO" id="GO:0003677">
    <property type="term" value="F:DNA binding"/>
    <property type="evidence" value="ECO:0007669"/>
    <property type="project" value="InterPro"/>
</dbReference>
<accession>A0A977PKL3</accession>
<gene>
    <name evidence="4" type="primary">rpo7</name>
    <name evidence="4" type="synonym">rpoE</name>
    <name evidence="6" type="ORF">IPA_03775</name>
</gene>
<comment type="subcellular location">
    <subcellularLocation>
        <location evidence="4">Cytoplasm</location>
    </subcellularLocation>
</comment>
<dbReference type="InterPro" id="IPR045113">
    <property type="entry name" value="Rpb7-like"/>
</dbReference>
<dbReference type="GO" id="GO:0006352">
    <property type="term" value="P:DNA-templated transcription initiation"/>
    <property type="evidence" value="ECO:0007669"/>
    <property type="project" value="InterPro"/>
</dbReference>
<dbReference type="GO" id="GO:0005737">
    <property type="term" value="C:cytoplasm"/>
    <property type="evidence" value="ECO:0007669"/>
    <property type="project" value="UniProtKB-SubCell"/>
</dbReference>
<evidence type="ECO:0000256" key="4">
    <source>
        <dbReference type="HAMAP-Rule" id="MF_00865"/>
    </source>
</evidence>